<keyword evidence="5" id="KW-0067">ATP-binding</keyword>
<evidence type="ECO:0000256" key="2">
    <source>
        <dbReference type="ARBA" id="ARBA00022562"/>
    </source>
</evidence>
<proteinExistence type="predicted"/>
<protein>
    <submittedName>
        <fullName evidence="7">Nonstructural protein</fullName>
    </submittedName>
</protein>
<dbReference type="Gene3D" id="3.40.50.300">
    <property type="entry name" value="P-loop containing nucleotide triphosphate hydrolases"/>
    <property type="match status" value="1"/>
</dbReference>
<dbReference type="InterPro" id="IPR001257">
    <property type="entry name" value="Parvovirus_NS1_helicase"/>
</dbReference>
<evidence type="ECO:0000256" key="1">
    <source>
        <dbReference type="ARBA" id="ARBA00004147"/>
    </source>
</evidence>
<keyword evidence="3" id="KW-0235">DNA replication</keyword>
<comment type="subcellular location">
    <subcellularLocation>
        <location evidence="1">Host nucleus</location>
    </subcellularLocation>
</comment>
<evidence type="ECO:0000313" key="7">
    <source>
        <dbReference type="EMBL" id="QTE04037.1"/>
    </source>
</evidence>
<dbReference type="GO" id="GO:0005524">
    <property type="term" value="F:ATP binding"/>
    <property type="evidence" value="ECO:0007669"/>
    <property type="project" value="UniProtKB-KW"/>
</dbReference>
<sequence>MDMSFVDMPEPEFDPAIHYARKCSVRLLERILEHNNFDIRKVTKDMHDVLERRIPKVNTIVFKGPPGAGKSYITRPLTLLCPFYGQIAGQGNDRFMFEDAIDKRWMYIEEPLWSQDVIEQMKLVMEGAPMRLPTKFTDKTIMARTPVVITTNNDLWLLSQAAAPALMARCRHYELHAYPALKQLKKQLNALVWVDMFNKYL</sequence>
<dbReference type="GO" id="GO:0019079">
    <property type="term" value="P:viral genome replication"/>
    <property type="evidence" value="ECO:0007669"/>
    <property type="project" value="InterPro"/>
</dbReference>
<dbReference type="InterPro" id="IPR014015">
    <property type="entry name" value="Helicase_SF3_DNA-vir"/>
</dbReference>
<evidence type="ECO:0000259" key="6">
    <source>
        <dbReference type="PROSITE" id="PS51206"/>
    </source>
</evidence>
<evidence type="ECO:0000256" key="5">
    <source>
        <dbReference type="ARBA" id="ARBA00022840"/>
    </source>
</evidence>
<evidence type="ECO:0000256" key="4">
    <source>
        <dbReference type="ARBA" id="ARBA00022741"/>
    </source>
</evidence>
<name>A0A8A4XD06_9VIRU</name>
<accession>A0A8A4XD06</accession>
<dbReference type="SUPFAM" id="SSF52540">
    <property type="entry name" value="P-loop containing nucleoside triphosphate hydrolases"/>
    <property type="match status" value="1"/>
</dbReference>
<keyword evidence="4" id="KW-0547">Nucleotide-binding</keyword>
<organism evidence="7">
    <name type="scientific">Emberiza spodocephala parvoviridae sp</name>
    <dbReference type="NCBI Taxonomy" id="2794481"/>
    <lineage>
        <taxon>Viruses</taxon>
        <taxon>Monodnaviria</taxon>
        <taxon>Shotokuvirae</taxon>
        <taxon>Cossaviricota</taxon>
        <taxon>Quintoviricetes</taxon>
        <taxon>Piccovirales</taxon>
        <taxon>Parvoviridae</taxon>
    </lineage>
</organism>
<reference evidence="7" key="1">
    <citation type="submission" date="2020-09" db="EMBL/GenBank/DDBJ databases">
        <title>Parvovirus dark matter in the feces of wild birds.</title>
        <authorList>
            <person name="Dai Z."/>
            <person name="Yang S."/>
            <person name="Zhang W."/>
        </authorList>
    </citation>
    <scope>NUCLEOTIDE SEQUENCE</scope>
    <source>
        <strain evidence="7">Bfb11par012</strain>
    </source>
</reference>
<dbReference type="PROSITE" id="PS51206">
    <property type="entry name" value="SF3_HELICASE_1"/>
    <property type="match status" value="1"/>
</dbReference>
<dbReference type="GO" id="GO:0006260">
    <property type="term" value="P:DNA replication"/>
    <property type="evidence" value="ECO:0007669"/>
    <property type="project" value="UniProtKB-KW"/>
</dbReference>
<keyword evidence="2" id="KW-1048">Host nucleus</keyword>
<evidence type="ECO:0000256" key="3">
    <source>
        <dbReference type="ARBA" id="ARBA00022705"/>
    </source>
</evidence>
<dbReference type="InterPro" id="IPR027417">
    <property type="entry name" value="P-loop_NTPase"/>
</dbReference>
<dbReference type="EMBL" id="MW046585">
    <property type="protein sequence ID" value="QTE04037.1"/>
    <property type="molecule type" value="Genomic_DNA"/>
</dbReference>
<feature type="domain" description="SF3 helicase" evidence="6">
    <location>
        <begin position="23"/>
        <end position="188"/>
    </location>
</feature>
<dbReference type="Pfam" id="PF01057">
    <property type="entry name" value="Parvo_NS1"/>
    <property type="match status" value="1"/>
</dbReference>
<dbReference type="GO" id="GO:0042025">
    <property type="term" value="C:host cell nucleus"/>
    <property type="evidence" value="ECO:0007669"/>
    <property type="project" value="UniProtKB-SubCell"/>
</dbReference>